<dbReference type="PANTHER" id="PTHR43802">
    <property type="entry name" value="ENOYL-COA HYDRATASE"/>
    <property type="match status" value="1"/>
</dbReference>
<dbReference type="AlphaFoldDB" id="A0ABD7V658"/>
<keyword evidence="2" id="KW-0456">Lyase</keyword>
<dbReference type="InterPro" id="IPR001753">
    <property type="entry name" value="Enoyl-CoA_hydra/iso"/>
</dbReference>
<accession>A0ABD7V658</accession>
<dbReference type="GO" id="GO:0004300">
    <property type="term" value="F:enoyl-CoA hydratase activity"/>
    <property type="evidence" value="ECO:0007669"/>
    <property type="project" value="UniProtKB-EC"/>
</dbReference>
<reference evidence="2 3" key="1">
    <citation type="submission" date="2019-02" db="EMBL/GenBank/DDBJ databases">
        <authorList>
            <consortium name="Pathogen Informatics"/>
        </authorList>
    </citation>
    <scope>NUCLEOTIDE SEQUENCE [LARGE SCALE GENOMIC DNA]</scope>
    <source>
        <strain evidence="2 3">3012STDY6756503</strain>
    </source>
</reference>
<dbReference type="Proteomes" id="UP000360750">
    <property type="component" value="Unassembled WGS sequence"/>
</dbReference>
<dbReference type="Pfam" id="PF00378">
    <property type="entry name" value="ECH_1"/>
    <property type="match status" value="1"/>
</dbReference>
<evidence type="ECO:0000313" key="3">
    <source>
        <dbReference type="Proteomes" id="UP000360750"/>
    </source>
</evidence>
<comment type="caution">
    <text evidence="2">The sequence shown here is derived from an EMBL/GenBank/DDBJ whole genome shotgun (WGS) entry which is preliminary data.</text>
</comment>
<gene>
    <name evidence="2" type="primary">echA8_5</name>
    <name evidence="2" type="ORF">NCTC8139_03193</name>
</gene>
<organism evidence="2 3">
    <name type="scientific">Gordonia paraffinivorans</name>
    <dbReference type="NCBI Taxonomy" id="175628"/>
    <lineage>
        <taxon>Bacteria</taxon>
        <taxon>Bacillati</taxon>
        <taxon>Actinomycetota</taxon>
        <taxon>Actinomycetes</taxon>
        <taxon>Mycobacteriales</taxon>
        <taxon>Gordoniaceae</taxon>
        <taxon>Gordonia</taxon>
    </lineage>
</organism>
<dbReference type="GeneID" id="60751173"/>
<dbReference type="CDD" id="cd06558">
    <property type="entry name" value="crotonase-like"/>
    <property type="match status" value="1"/>
</dbReference>
<dbReference type="InterPro" id="IPR029045">
    <property type="entry name" value="ClpP/crotonase-like_dom_sf"/>
</dbReference>
<dbReference type="SUPFAM" id="SSF52096">
    <property type="entry name" value="ClpP/crotonase"/>
    <property type="match status" value="1"/>
</dbReference>
<dbReference type="EC" id="4.2.1.17" evidence="2"/>
<dbReference type="PANTHER" id="PTHR43802:SF1">
    <property type="entry name" value="IP11341P-RELATED"/>
    <property type="match status" value="1"/>
</dbReference>
<dbReference type="RefSeq" id="WP_131734853.1">
    <property type="nucleotide sequence ID" value="NZ_CAACYD010000007.1"/>
</dbReference>
<sequence length="356" mass="37101">MHVRRISIADLAADPVIGGGGDLFGTGAAVSIPVTLVDLDARVPVDVLDRAVARAQSADTVLVGISSGPVAAELRPLTEALDLTVAPTADHRSVVGADDLAGDVESLVTAFVDALARCPQASLVAAQVVRVAEPLGPVAAIDVESLGYSTLQGGAEYGSWLEERRALGRPLPPPPATEPVLLAREGEVLRITLNRPERRNAYGTALRDALVEALRIAVLDDSVEHVVIDGAGSSFCAGGDLDEFGHMPDATTAHLIRTRGGAGRLVAELADRVEVRLHGHCVGAGIEIPAFARRVVAAPDTRIRLPEVSMGLIPGAGGTASVPRRIGRWRALYLFVTGAELDAGQALRWGLVDEIA</sequence>
<dbReference type="Gene3D" id="3.90.226.10">
    <property type="entry name" value="2-enoyl-CoA Hydratase, Chain A, domain 1"/>
    <property type="match status" value="1"/>
</dbReference>
<proteinExistence type="inferred from homology"/>
<name>A0ABD7V658_9ACTN</name>
<evidence type="ECO:0000256" key="1">
    <source>
        <dbReference type="ARBA" id="ARBA00005254"/>
    </source>
</evidence>
<evidence type="ECO:0000313" key="2">
    <source>
        <dbReference type="EMBL" id="VFA89626.1"/>
    </source>
</evidence>
<dbReference type="EMBL" id="CAACYD010000007">
    <property type="protein sequence ID" value="VFA89626.1"/>
    <property type="molecule type" value="Genomic_DNA"/>
</dbReference>
<comment type="similarity">
    <text evidence="1">Belongs to the enoyl-CoA hydratase/isomerase family.</text>
</comment>
<protein>
    <submittedName>
        <fullName evidence="2">Probable enoyl-CoA hydratase echA8</fullName>
        <ecNumber evidence="2">4.2.1.17</ecNumber>
    </submittedName>
</protein>